<comment type="caution">
    <text evidence="2">The sequence shown here is derived from an EMBL/GenBank/DDBJ whole genome shotgun (WGS) entry which is preliminary data.</text>
</comment>
<dbReference type="PANTHER" id="PTHR10837">
    <property type="entry name" value="PEPTIDYLARGININE DEIMINASE"/>
    <property type="match status" value="1"/>
</dbReference>
<dbReference type="Pfam" id="PF08527">
    <property type="entry name" value="PAD_M"/>
    <property type="match status" value="1"/>
</dbReference>
<dbReference type="EMBL" id="CAUEEQ010026337">
    <property type="protein sequence ID" value="CAJ0947062.1"/>
    <property type="molecule type" value="Genomic_DNA"/>
</dbReference>
<keyword evidence="3" id="KW-1185">Reference proteome</keyword>
<evidence type="ECO:0000313" key="2">
    <source>
        <dbReference type="EMBL" id="CAJ0947062.1"/>
    </source>
</evidence>
<evidence type="ECO:0000259" key="1">
    <source>
        <dbReference type="Pfam" id="PF08527"/>
    </source>
</evidence>
<accession>A0ABN9LQT2</accession>
<protein>
    <recommendedName>
        <fullName evidence="1">Protein-arginine deiminase (PAD) central domain-containing protein</fullName>
    </recommendedName>
</protein>
<dbReference type="PANTHER" id="PTHR10837:SF11">
    <property type="entry name" value="PROTEIN-ARGININE DEIMINASE TYPE-1"/>
    <property type="match status" value="1"/>
</dbReference>
<reference evidence="2" key="1">
    <citation type="submission" date="2023-07" db="EMBL/GenBank/DDBJ databases">
        <authorList>
            <person name="Stuckert A."/>
        </authorList>
    </citation>
    <scope>NUCLEOTIDE SEQUENCE</scope>
</reference>
<feature type="domain" description="Protein-arginine deiminase (PAD) central" evidence="1">
    <location>
        <begin position="58"/>
        <end position="194"/>
    </location>
</feature>
<dbReference type="InterPro" id="IPR004303">
    <property type="entry name" value="PAD"/>
</dbReference>
<dbReference type="InterPro" id="IPR013733">
    <property type="entry name" value="Prot_Arg_deaminase_cen_dom"/>
</dbReference>
<evidence type="ECO:0000313" key="3">
    <source>
        <dbReference type="Proteomes" id="UP001176940"/>
    </source>
</evidence>
<organism evidence="2 3">
    <name type="scientific">Ranitomeya imitator</name>
    <name type="common">mimic poison frog</name>
    <dbReference type="NCBI Taxonomy" id="111125"/>
    <lineage>
        <taxon>Eukaryota</taxon>
        <taxon>Metazoa</taxon>
        <taxon>Chordata</taxon>
        <taxon>Craniata</taxon>
        <taxon>Vertebrata</taxon>
        <taxon>Euteleostomi</taxon>
        <taxon>Amphibia</taxon>
        <taxon>Batrachia</taxon>
        <taxon>Anura</taxon>
        <taxon>Neobatrachia</taxon>
        <taxon>Hyloidea</taxon>
        <taxon>Dendrobatidae</taxon>
        <taxon>Dendrobatinae</taxon>
        <taxon>Ranitomeya</taxon>
    </lineage>
</organism>
<name>A0ABN9LQT2_9NEOB</name>
<dbReference type="InterPro" id="IPR036556">
    <property type="entry name" value="PAD_central_sf"/>
</dbReference>
<dbReference type="Gene3D" id="2.60.40.1700">
    <property type="entry name" value="Protein-arginine deiminase, central domain"/>
    <property type="match status" value="1"/>
</dbReference>
<gene>
    <name evidence="2" type="ORF">RIMI_LOCUS11563144</name>
</gene>
<proteinExistence type="predicted"/>
<sequence>MLPPVTVAAFPARPVNCGDLSEIPASTMRNCGRQLSHLVPAETGLVSLKRHEFLCSIIHFSLDVDILRTGSVALGVRDKDTWSWGTWVGKGAILLVNCDSDRNISGVTDSEDDGAPNGAGHVSMILTAEGPDEIFDDHKVILQISSSDANRLRVYQKRRYQYVHVLGKSKVSYEVNRDNLDEIPPSSVEGLQFPRC</sequence>
<dbReference type="SUPFAM" id="SSF110083">
    <property type="entry name" value="Peptidylarginine deiminase Pad4, middle domain"/>
    <property type="match status" value="1"/>
</dbReference>
<dbReference type="Proteomes" id="UP001176940">
    <property type="component" value="Unassembled WGS sequence"/>
</dbReference>